<dbReference type="InterPro" id="IPR028087">
    <property type="entry name" value="Tad_N"/>
</dbReference>
<evidence type="ECO:0000259" key="2">
    <source>
        <dbReference type="Pfam" id="PF13400"/>
    </source>
</evidence>
<dbReference type="Proteomes" id="UP001056535">
    <property type="component" value="Chromosome"/>
</dbReference>
<dbReference type="RefSeq" id="WP_252619611.1">
    <property type="nucleotide sequence ID" value="NZ_CP099490.1"/>
</dbReference>
<feature type="transmembrane region" description="Helical" evidence="1">
    <location>
        <begin position="20"/>
        <end position="40"/>
    </location>
</feature>
<evidence type="ECO:0000313" key="4">
    <source>
        <dbReference type="Proteomes" id="UP001056535"/>
    </source>
</evidence>
<sequence length="157" mass="15913">MSPESPVGFERADPESGQISILLIGMVSITLLLVLGVVGVTSVQLSRIHLLDAADAAALAAADAVDEGSIYDAGLGEGVPLTTAGVTDAAAAHLARQPVPDRLLGWQVAPGTGTPDARTAVVRLQGEAQIPVVSGILRSLGGSVTITVESRARSELD</sequence>
<keyword evidence="1" id="KW-0812">Transmembrane</keyword>
<evidence type="ECO:0000256" key="1">
    <source>
        <dbReference type="SAM" id="Phobius"/>
    </source>
</evidence>
<name>A0ABY4YFD6_9MICO</name>
<organism evidence="3 4">
    <name type="scientific">Ornithinimicrobium cryptoxanthini</name>
    <dbReference type="NCBI Taxonomy" id="2934161"/>
    <lineage>
        <taxon>Bacteria</taxon>
        <taxon>Bacillati</taxon>
        <taxon>Actinomycetota</taxon>
        <taxon>Actinomycetes</taxon>
        <taxon>Micrococcales</taxon>
        <taxon>Ornithinimicrobiaceae</taxon>
        <taxon>Ornithinimicrobium</taxon>
    </lineage>
</organism>
<dbReference type="EMBL" id="CP099490">
    <property type="protein sequence ID" value="USQ75319.1"/>
    <property type="molecule type" value="Genomic_DNA"/>
</dbReference>
<keyword evidence="1" id="KW-0472">Membrane</keyword>
<proteinExistence type="predicted"/>
<keyword evidence="4" id="KW-1185">Reference proteome</keyword>
<keyword evidence="1" id="KW-1133">Transmembrane helix</keyword>
<gene>
    <name evidence="3" type="ORF">NF557_11885</name>
</gene>
<dbReference type="Pfam" id="PF13400">
    <property type="entry name" value="Tad"/>
    <property type="match status" value="1"/>
</dbReference>
<protein>
    <submittedName>
        <fullName evidence="3">Pilus assembly protein TadG-related protein</fullName>
    </submittedName>
</protein>
<feature type="domain" description="Putative Flp pilus-assembly TadG-like N-terminal" evidence="2">
    <location>
        <begin position="17"/>
        <end position="64"/>
    </location>
</feature>
<evidence type="ECO:0000313" key="3">
    <source>
        <dbReference type="EMBL" id="USQ75319.1"/>
    </source>
</evidence>
<accession>A0ABY4YFD6</accession>
<reference evidence="3" key="1">
    <citation type="submission" date="2022-06" db="EMBL/GenBank/DDBJ databases">
        <title>Ornithinimicrobium JY.X270.</title>
        <authorList>
            <person name="Huang Y."/>
        </authorList>
    </citation>
    <scope>NUCLEOTIDE SEQUENCE</scope>
    <source>
        <strain evidence="3">JY.X270</strain>
    </source>
</reference>